<keyword evidence="3" id="KW-0520">NAD</keyword>
<sequence length="481" mass="53984">MAADVLTITTSKKEIQHLHRAFHAQKRAFEHDPNPSYEVRRDTLIRLKKALLNNQEALLDAINEDFSSRSRDETLLAEFMPAIQGINYTLKHLKSWMKPSRRQVGLLFFGSENAVHYQALGVVGVISPWNYPLNLAVGPLITALAAGNRAMIKMSEYTPRTSQVFQDLMANTFSEDLVSVIIGEADVAAEFSRLPFNHLIFTGSTAVGRMVMRAAAENLTPVTLELGGKSPAVISKNIPISDAAERIAFGKAFNAGQTCIAPDYVLCPEDKVEHFIDAFREKFRKLYPSLKDNPDYTAIINDRQLKRLNGYLKDAEEKGATLIEVNPANEDFSRGARKLPLTLILNATPEMKVLQEEIFGPLLPIVPYHSIDDAIRYINNRPRPLALYYFGYKKSEQKHLLEHTHAGGVCINDTLVHFAQDDLPFGGIGDSGMGHYHGREGFLNFSNHKAVHTKQRFHSGKIIFPPHGTLLHQLVYKLFLR</sequence>
<protein>
    <recommendedName>
        <fullName evidence="4">Aldehyde dehydrogenase</fullName>
    </recommendedName>
</protein>
<evidence type="ECO:0000256" key="7">
    <source>
        <dbReference type="RuleBase" id="RU003345"/>
    </source>
</evidence>
<dbReference type="PROSITE" id="PS00070">
    <property type="entry name" value="ALDEHYDE_DEHYDR_CYS"/>
    <property type="match status" value="1"/>
</dbReference>
<gene>
    <name evidence="9" type="ordered locus">HCH_01011</name>
</gene>
<feature type="domain" description="Aldehyde dehydrogenase" evidence="8">
    <location>
        <begin position="12"/>
        <end position="451"/>
    </location>
</feature>
<evidence type="ECO:0000256" key="2">
    <source>
        <dbReference type="ARBA" id="ARBA00023002"/>
    </source>
</evidence>
<dbReference type="FunFam" id="3.40.309.10:FF:000003">
    <property type="entry name" value="Aldehyde dehydrogenase"/>
    <property type="match status" value="1"/>
</dbReference>
<dbReference type="OrthoDB" id="9812625at2"/>
<proteinExistence type="inferred from homology"/>
<dbReference type="CDD" id="cd07133">
    <property type="entry name" value="ALDH_CALDH_CalB"/>
    <property type="match status" value="1"/>
</dbReference>
<dbReference type="InterPro" id="IPR029510">
    <property type="entry name" value="Ald_DH_CS_GLU"/>
</dbReference>
<evidence type="ECO:0000256" key="5">
    <source>
        <dbReference type="PIRSR" id="PIRSR036492-1"/>
    </source>
</evidence>
<dbReference type="GO" id="GO:0006081">
    <property type="term" value="P:aldehyde metabolic process"/>
    <property type="evidence" value="ECO:0007669"/>
    <property type="project" value="InterPro"/>
</dbReference>
<feature type="active site" evidence="5 6">
    <location>
        <position position="225"/>
    </location>
</feature>
<dbReference type="Proteomes" id="UP000000238">
    <property type="component" value="Chromosome"/>
</dbReference>
<dbReference type="eggNOG" id="COG1012">
    <property type="taxonomic scope" value="Bacteria"/>
</dbReference>
<dbReference type="GO" id="GO:0004029">
    <property type="term" value="F:aldehyde dehydrogenase (NAD+) activity"/>
    <property type="evidence" value="ECO:0007669"/>
    <property type="project" value="TreeGrafter"/>
</dbReference>
<reference evidence="9 10" key="1">
    <citation type="journal article" date="2005" name="Nucleic Acids Res.">
        <title>Genomic blueprint of Hahella chejuensis, a marine microbe producing an algicidal agent.</title>
        <authorList>
            <person name="Jeong H."/>
            <person name="Yim J.H."/>
            <person name="Lee C."/>
            <person name="Choi S.-H."/>
            <person name="Park Y.K."/>
            <person name="Yoon S.H."/>
            <person name="Hur C.-G."/>
            <person name="Kang H.-Y."/>
            <person name="Kim D."/>
            <person name="Lee H.H."/>
            <person name="Park K.H."/>
            <person name="Park S.-H."/>
            <person name="Park H.-S."/>
            <person name="Lee H.K."/>
            <person name="Oh T.K."/>
            <person name="Kim J.F."/>
        </authorList>
    </citation>
    <scope>NUCLEOTIDE SEQUENCE [LARGE SCALE GENOMIC DNA]</scope>
    <source>
        <strain evidence="9 10">KCTC 2396</strain>
    </source>
</reference>
<dbReference type="Gene3D" id="3.40.309.10">
    <property type="entry name" value="Aldehyde Dehydrogenase, Chain A, domain 2"/>
    <property type="match status" value="1"/>
</dbReference>
<accession>Q2SN78</accession>
<dbReference type="InterPro" id="IPR015590">
    <property type="entry name" value="Aldehyde_DH_dom"/>
</dbReference>
<name>Q2SN78_HAHCH</name>
<feature type="active site" evidence="5">
    <location>
        <position position="259"/>
    </location>
</feature>
<dbReference type="PIRSF" id="PIRSF036492">
    <property type="entry name" value="ALDH"/>
    <property type="match status" value="1"/>
</dbReference>
<dbReference type="STRING" id="349521.HCH_01011"/>
<dbReference type="PROSITE" id="PS00687">
    <property type="entry name" value="ALDEHYDE_DEHYDR_GLU"/>
    <property type="match status" value="1"/>
</dbReference>
<dbReference type="EMBL" id="CP000155">
    <property type="protein sequence ID" value="ABC27896.1"/>
    <property type="molecule type" value="Genomic_DNA"/>
</dbReference>
<evidence type="ECO:0000256" key="1">
    <source>
        <dbReference type="ARBA" id="ARBA00009986"/>
    </source>
</evidence>
<dbReference type="AlphaFoldDB" id="Q2SN78"/>
<dbReference type="Pfam" id="PF00171">
    <property type="entry name" value="Aldedh"/>
    <property type="match status" value="1"/>
</dbReference>
<dbReference type="InterPro" id="IPR012394">
    <property type="entry name" value="Aldehyde_DH_NAD(P)"/>
</dbReference>
<evidence type="ECO:0000313" key="9">
    <source>
        <dbReference type="EMBL" id="ABC27896.1"/>
    </source>
</evidence>
<evidence type="ECO:0000256" key="3">
    <source>
        <dbReference type="ARBA" id="ARBA00023027"/>
    </source>
</evidence>
<dbReference type="KEGG" id="hch:HCH_01011"/>
<dbReference type="SUPFAM" id="SSF53720">
    <property type="entry name" value="ALDH-like"/>
    <property type="match status" value="1"/>
</dbReference>
<dbReference type="GO" id="GO:0005737">
    <property type="term" value="C:cytoplasm"/>
    <property type="evidence" value="ECO:0007669"/>
    <property type="project" value="TreeGrafter"/>
</dbReference>
<dbReference type="InterPro" id="IPR016163">
    <property type="entry name" value="Ald_DH_C"/>
</dbReference>
<organism evidence="9 10">
    <name type="scientific">Hahella chejuensis (strain KCTC 2396)</name>
    <dbReference type="NCBI Taxonomy" id="349521"/>
    <lineage>
        <taxon>Bacteria</taxon>
        <taxon>Pseudomonadati</taxon>
        <taxon>Pseudomonadota</taxon>
        <taxon>Gammaproteobacteria</taxon>
        <taxon>Oceanospirillales</taxon>
        <taxon>Hahellaceae</taxon>
        <taxon>Hahella</taxon>
    </lineage>
</organism>
<evidence type="ECO:0000313" key="10">
    <source>
        <dbReference type="Proteomes" id="UP000000238"/>
    </source>
</evidence>
<dbReference type="InterPro" id="IPR016162">
    <property type="entry name" value="Ald_DH_N"/>
</dbReference>
<keyword evidence="10" id="KW-1185">Reference proteome</keyword>
<dbReference type="RefSeq" id="WP_011394971.1">
    <property type="nucleotide sequence ID" value="NC_007645.1"/>
</dbReference>
<dbReference type="Gene3D" id="3.40.605.10">
    <property type="entry name" value="Aldehyde Dehydrogenase, Chain A, domain 1"/>
    <property type="match status" value="1"/>
</dbReference>
<dbReference type="InterPro" id="IPR016160">
    <property type="entry name" value="Ald_DH_CS_CYS"/>
</dbReference>
<dbReference type="PANTHER" id="PTHR43570">
    <property type="entry name" value="ALDEHYDE DEHYDROGENASE"/>
    <property type="match status" value="1"/>
</dbReference>
<keyword evidence="2 4" id="KW-0560">Oxidoreductase</keyword>
<dbReference type="HOGENOM" id="CLU_005391_3_6_6"/>
<evidence type="ECO:0000256" key="4">
    <source>
        <dbReference type="PIRNR" id="PIRNR036492"/>
    </source>
</evidence>
<comment type="similarity">
    <text evidence="1 4 7">Belongs to the aldehyde dehydrogenase family.</text>
</comment>
<evidence type="ECO:0000259" key="8">
    <source>
        <dbReference type="Pfam" id="PF00171"/>
    </source>
</evidence>
<evidence type="ECO:0000256" key="6">
    <source>
        <dbReference type="PROSITE-ProRule" id="PRU10007"/>
    </source>
</evidence>
<dbReference type="PANTHER" id="PTHR43570:SF20">
    <property type="entry name" value="ALDEHYDE DEHYDROGENASE ALDX-RELATED"/>
    <property type="match status" value="1"/>
</dbReference>
<dbReference type="InterPro" id="IPR016161">
    <property type="entry name" value="Ald_DH/histidinol_DH"/>
</dbReference>